<dbReference type="InterPro" id="IPR029787">
    <property type="entry name" value="Nucleotide_cyclase"/>
</dbReference>
<dbReference type="PANTHER" id="PTHR45138:SF9">
    <property type="entry name" value="DIGUANYLATE CYCLASE DGCM-RELATED"/>
    <property type="match status" value="1"/>
</dbReference>
<evidence type="ECO:0000259" key="4">
    <source>
        <dbReference type="PROSITE" id="PS50887"/>
    </source>
</evidence>
<feature type="region of interest" description="Disordered" evidence="3">
    <location>
        <begin position="1"/>
        <end position="28"/>
    </location>
</feature>
<dbReference type="GO" id="GO:0043709">
    <property type="term" value="P:cell adhesion involved in single-species biofilm formation"/>
    <property type="evidence" value="ECO:0007669"/>
    <property type="project" value="TreeGrafter"/>
</dbReference>
<organism evidence="5 6">
    <name type="scientific">Pseudoxanthobacter soli DSM 19599</name>
    <dbReference type="NCBI Taxonomy" id="1123029"/>
    <lineage>
        <taxon>Bacteria</taxon>
        <taxon>Pseudomonadati</taxon>
        <taxon>Pseudomonadota</taxon>
        <taxon>Alphaproteobacteria</taxon>
        <taxon>Hyphomicrobiales</taxon>
        <taxon>Segnochrobactraceae</taxon>
        <taxon>Pseudoxanthobacter</taxon>
    </lineage>
</organism>
<reference evidence="5 6" key="1">
    <citation type="submission" date="2016-12" db="EMBL/GenBank/DDBJ databases">
        <authorList>
            <person name="Song W.-J."/>
            <person name="Kurnit D.M."/>
        </authorList>
    </citation>
    <scope>NUCLEOTIDE SEQUENCE [LARGE SCALE GENOMIC DNA]</scope>
    <source>
        <strain evidence="5 6">DSM 19599</strain>
    </source>
</reference>
<keyword evidence="6" id="KW-1185">Reference proteome</keyword>
<evidence type="ECO:0000256" key="2">
    <source>
        <dbReference type="ARBA" id="ARBA00034247"/>
    </source>
</evidence>
<dbReference type="PANTHER" id="PTHR45138">
    <property type="entry name" value="REGULATORY COMPONENTS OF SENSORY TRANSDUCTION SYSTEM"/>
    <property type="match status" value="1"/>
</dbReference>
<dbReference type="GO" id="GO:1902201">
    <property type="term" value="P:negative regulation of bacterial-type flagellum-dependent cell motility"/>
    <property type="evidence" value="ECO:0007669"/>
    <property type="project" value="TreeGrafter"/>
</dbReference>
<dbReference type="SMART" id="SM00267">
    <property type="entry name" value="GGDEF"/>
    <property type="match status" value="1"/>
</dbReference>
<name>A0A1M7Z948_9HYPH</name>
<dbReference type="PROSITE" id="PS50887">
    <property type="entry name" value="GGDEF"/>
    <property type="match status" value="1"/>
</dbReference>
<gene>
    <name evidence="5" type="ORF">SAMN02745172_00756</name>
</gene>
<dbReference type="EC" id="2.7.7.65" evidence="1"/>
<evidence type="ECO:0000256" key="1">
    <source>
        <dbReference type="ARBA" id="ARBA00012528"/>
    </source>
</evidence>
<dbReference type="InterPro" id="IPR050469">
    <property type="entry name" value="Diguanylate_Cyclase"/>
</dbReference>
<dbReference type="InterPro" id="IPR000160">
    <property type="entry name" value="GGDEF_dom"/>
</dbReference>
<dbReference type="GO" id="GO:0052621">
    <property type="term" value="F:diguanylate cyclase activity"/>
    <property type="evidence" value="ECO:0007669"/>
    <property type="project" value="UniProtKB-EC"/>
</dbReference>
<feature type="compositionally biased region" description="Basic and acidic residues" evidence="3">
    <location>
        <begin position="8"/>
        <end position="18"/>
    </location>
</feature>
<dbReference type="EMBL" id="FRXO01000001">
    <property type="protein sequence ID" value="SHO61404.1"/>
    <property type="molecule type" value="Genomic_DNA"/>
</dbReference>
<proteinExistence type="predicted"/>
<protein>
    <recommendedName>
        <fullName evidence="1">diguanylate cyclase</fullName>
        <ecNumber evidence="1">2.7.7.65</ecNumber>
    </recommendedName>
</protein>
<evidence type="ECO:0000313" key="5">
    <source>
        <dbReference type="EMBL" id="SHO61404.1"/>
    </source>
</evidence>
<dbReference type="Proteomes" id="UP000186406">
    <property type="component" value="Unassembled WGS sequence"/>
</dbReference>
<dbReference type="STRING" id="1123029.SAMN02745172_00756"/>
<evidence type="ECO:0000256" key="3">
    <source>
        <dbReference type="SAM" id="MobiDB-lite"/>
    </source>
</evidence>
<dbReference type="NCBIfam" id="TIGR00254">
    <property type="entry name" value="GGDEF"/>
    <property type="match status" value="1"/>
</dbReference>
<sequence length="328" mass="34558">MDAGANHAEARLPRDDRGPGGSNALEGGLNPSLEAAFAAVDGAQREISDLVTRQTGGLASGEAAALVDIVDTVTDVLDQQIETLRALRVAITGPLLDQLSHEGPTAHAVAATIVALMDKLETADRGARRLATALCDHRAELADLITPPDADPILPPDDEPMPERPVFDRAIATAVRCAVETDRRLAVLIVGVDRFAEIEASDGTVATEAALTAVGRTLVAGVADLGVVYRYSADMFAVILPDSNLRQAVAVGEHLRRGIAHQADVPELGRDGERLSISVGASALSHEDDVASLMERVSCCLGEAQWAGGDRVMCETDPDFDIDLRRRG</sequence>
<dbReference type="Pfam" id="PF00990">
    <property type="entry name" value="GGDEF"/>
    <property type="match status" value="1"/>
</dbReference>
<dbReference type="AlphaFoldDB" id="A0A1M7Z948"/>
<dbReference type="Gene3D" id="3.30.70.270">
    <property type="match status" value="1"/>
</dbReference>
<dbReference type="SUPFAM" id="SSF55073">
    <property type="entry name" value="Nucleotide cyclase"/>
    <property type="match status" value="1"/>
</dbReference>
<dbReference type="InterPro" id="IPR043128">
    <property type="entry name" value="Rev_trsase/Diguanyl_cyclase"/>
</dbReference>
<dbReference type="RefSeq" id="WP_073625791.1">
    <property type="nucleotide sequence ID" value="NZ_FRXO01000001.1"/>
</dbReference>
<feature type="domain" description="GGDEF" evidence="4">
    <location>
        <begin position="183"/>
        <end position="317"/>
    </location>
</feature>
<accession>A0A1M7Z948</accession>
<dbReference type="GO" id="GO:0005886">
    <property type="term" value="C:plasma membrane"/>
    <property type="evidence" value="ECO:0007669"/>
    <property type="project" value="TreeGrafter"/>
</dbReference>
<evidence type="ECO:0000313" key="6">
    <source>
        <dbReference type="Proteomes" id="UP000186406"/>
    </source>
</evidence>
<comment type="catalytic activity">
    <reaction evidence="2">
        <text>2 GTP = 3',3'-c-di-GMP + 2 diphosphate</text>
        <dbReference type="Rhea" id="RHEA:24898"/>
        <dbReference type="ChEBI" id="CHEBI:33019"/>
        <dbReference type="ChEBI" id="CHEBI:37565"/>
        <dbReference type="ChEBI" id="CHEBI:58805"/>
        <dbReference type="EC" id="2.7.7.65"/>
    </reaction>
</comment>